<dbReference type="InterPro" id="IPR000030">
    <property type="entry name" value="PPE_dom"/>
</dbReference>
<dbReference type="Proteomes" id="UP000192801">
    <property type="component" value="Unassembled WGS sequence"/>
</dbReference>
<feature type="domain" description="PPE" evidence="2">
    <location>
        <begin position="6"/>
        <end position="169"/>
    </location>
</feature>
<proteinExistence type="inferred from homology"/>
<name>A0A1X0DEV1_9MYCO</name>
<protein>
    <submittedName>
        <fullName evidence="4">Uncharacterized protein</fullName>
    </submittedName>
</protein>
<dbReference type="Gene3D" id="1.20.1260.20">
    <property type="entry name" value="PPE superfamily"/>
    <property type="match status" value="1"/>
</dbReference>
<dbReference type="EMBL" id="MVHS01000017">
    <property type="protein sequence ID" value="ORA70924.1"/>
    <property type="molecule type" value="Genomic_DNA"/>
</dbReference>
<dbReference type="Pfam" id="PF00823">
    <property type="entry name" value="PPE"/>
    <property type="match status" value="1"/>
</dbReference>
<dbReference type="InterPro" id="IPR038332">
    <property type="entry name" value="PPE_sf"/>
</dbReference>
<evidence type="ECO:0000313" key="5">
    <source>
        <dbReference type="Proteomes" id="UP000192801"/>
    </source>
</evidence>
<evidence type="ECO:0000313" key="4">
    <source>
        <dbReference type="EMBL" id="ORA70924.1"/>
    </source>
</evidence>
<sequence>MVAPVWMAAPPEVHSTLLSAGPGPAALLAAAGSWTGLSAEYSASAAELMSILADVGAGAWQGPSALQYTAAHVPYLAWLEQSSVNSAANALAHEATAGAYTAALAAMPTLPELALNHVIHGVLIATNFLGINLIPIAVNEADYVRMWIQAATTMATYDAVSTASVAAVPTDAPAPMLMSMDASEAVTQPANLAATAQAADSGDALSNSNAIIDFLENYIKTLPMGDEILKFLRDPSYLLTLLQTNPAAAALLIFAIGWQLVFQPVGWGTWGALLTAPLWLPIVAGLGLLGLVGLTQLQQDAPADQGGDQEAVRDLPRQDHQTYPAVSIAPAPAGAPAAPAAPVASGAPAGAAAPVAPVAPAAMIAYAVKMDPEEGVGPTLTDHTGAKAPASGLSAPAAAAAIAAAAAAKRRARRSRGASIKDRGRKYEYADLEADDGPTAAGETPEPVGATARTASASGVGAGTMGAAGLFAGTAADADADAIGLTALPEDELGAGPRMPLLPGGWGHTPPENTGGEDRTN</sequence>
<organism evidence="4 5">
    <name type="scientific">Mycolicibacterium insubricum</name>
    <dbReference type="NCBI Taxonomy" id="444597"/>
    <lineage>
        <taxon>Bacteria</taxon>
        <taxon>Bacillati</taxon>
        <taxon>Actinomycetota</taxon>
        <taxon>Actinomycetes</taxon>
        <taxon>Mycobacteriales</taxon>
        <taxon>Mycobacteriaceae</taxon>
        <taxon>Mycolicibacterium</taxon>
    </lineage>
</organism>
<reference evidence="4 5" key="1">
    <citation type="submission" date="2016-12" db="EMBL/GenBank/DDBJ databases">
        <title>The new phylogeny of genus Mycobacterium.</title>
        <authorList>
            <person name="Tortoli E."/>
            <person name="Trovato A."/>
            <person name="Cirillo D.M."/>
        </authorList>
    </citation>
    <scope>NUCLEOTIDE SEQUENCE [LARGE SCALE GENOMIC DNA]</scope>
    <source>
        <strain evidence="4 5">DSM 45130</strain>
    </source>
</reference>
<dbReference type="GO" id="GO:0052572">
    <property type="term" value="P:response to host immune response"/>
    <property type="evidence" value="ECO:0007669"/>
    <property type="project" value="TreeGrafter"/>
</dbReference>
<dbReference type="PANTHER" id="PTHR46766">
    <property type="entry name" value="GLUTAMINE-RICH PROTEIN 2"/>
    <property type="match status" value="1"/>
</dbReference>
<accession>A0A1X0DEV1</accession>
<dbReference type="OrthoDB" id="4753487at2"/>
<dbReference type="AlphaFoldDB" id="A0A1X0DEV1"/>
<feature type="domain" description="PPE-PPW subfamily C-terminal" evidence="3">
    <location>
        <begin position="457"/>
        <end position="506"/>
    </location>
</feature>
<gene>
    <name evidence="4" type="ORF">BST26_09570</name>
</gene>
<comment type="caution">
    <text evidence="4">The sequence shown here is derived from an EMBL/GenBank/DDBJ whole genome shotgun (WGS) entry which is preliminary data.</text>
</comment>
<dbReference type="Pfam" id="PF18878">
    <property type="entry name" value="PPE-PPW"/>
    <property type="match status" value="1"/>
</dbReference>
<comment type="similarity">
    <text evidence="1">Belongs to the mycobacterial PPE family.</text>
</comment>
<dbReference type="SUPFAM" id="SSF140459">
    <property type="entry name" value="PE/PPE dimer-like"/>
    <property type="match status" value="1"/>
</dbReference>
<evidence type="ECO:0000259" key="3">
    <source>
        <dbReference type="Pfam" id="PF18878"/>
    </source>
</evidence>
<evidence type="ECO:0000259" key="2">
    <source>
        <dbReference type="Pfam" id="PF00823"/>
    </source>
</evidence>
<evidence type="ECO:0000256" key="1">
    <source>
        <dbReference type="ARBA" id="ARBA00010652"/>
    </source>
</evidence>
<dbReference type="InterPro" id="IPR043641">
    <property type="entry name" value="PPE-PPW_C"/>
</dbReference>
<keyword evidence="5" id="KW-1185">Reference proteome</keyword>
<dbReference type="PANTHER" id="PTHR46766:SF1">
    <property type="entry name" value="GLUTAMINE-RICH PROTEIN 2"/>
    <property type="match status" value="1"/>
</dbReference>
<dbReference type="STRING" id="444597.BST26_09570"/>